<dbReference type="BioCyc" id="MBOU1201294:BN140_RS05150-MONOMER"/>
<dbReference type="GeneID" id="13355554"/>
<evidence type="ECO:0000313" key="3">
    <source>
        <dbReference type="Proteomes" id="UP000009007"/>
    </source>
</evidence>
<proteinExistence type="predicted"/>
<dbReference type="RefSeq" id="WP_014866926.1">
    <property type="nucleotide sequence ID" value="NC_018227.2"/>
</dbReference>
<keyword evidence="3" id="KW-1185">Reference proteome</keyword>
<dbReference type="PATRIC" id="fig|1201294.9.peg.1134"/>
<protein>
    <submittedName>
        <fullName evidence="2">Uncharacterized protein</fullName>
    </submittedName>
</protein>
<accession>I7KYX1</accession>
<feature type="compositionally biased region" description="Basic and acidic residues" evidence="1">
    <location>
        <begin position="1"/>
        <end position="15"/>
    </location>
</feature>
<organism evidence="2 3">
    <name type="scientific">Methanoculleus bourgensis (strain ATCC 43281 / DSM 3045 / OCM 15 / MS2)</name>
    <name type="common">Methanogenium bourgense</name>
    <dbReference type="NCBI Taxonomy" id="1201294"/>
    <lineage>
        <taxon>Archaea</taxon>
        <taxon>Methanobacteriati</taxon>
        <taxon>Methanobacteriota</taxon>
        <taxon>Stenosarchaea group</taxon>
        <taxon>Methanomicrobia</taxon>
        <taxon>Methanomicrobiales</taxon>
        <taxon>Methanomicrobiaceae</taxon>
        <taxon>Methanoculleus</taxon>
    </lineage>
</organism>
<dbReference type="STRING" id="1201294.BN140_1027"/>
<dbReference type="Proteomes" id="UP000009007">
    <property type="component" value="Chromosome I"/>
</dbReference>
<dbReference type="EMBL" id="HE964772">
    <property type="protein sequence ID" value="CCJ35950.1"/>
    <property type="molecule type" value="Genomic_DNA"/>
</dbReference>
<dbReference type="HOGENOM" id="CLU_2392863_0_0_2"/>
<dbReference type="AlphaFoldDB" id="I7KYX1"/>
<gene>
    <name evidence="2" type="ordered locus">BN140_1027</name>
</gene>
<name>I7KYX1_METBM</name>
<evidence type="ECO:0000256" key="1">
    <source>
        <dbReference type="SAM" id="MobiDB-lite"/>
    </source>
</evidence>
<evidence type="ECO:0000313" key="2">
    <source>
        <dbReference type="EMBL" id="CCJ35950.1"/>
    </source>
</evidence>
<dbReference type="KEGG" id="mbg:BN140_1027"/>
<feature type="region of interest" description="Disordered" evidence="1">
    <location>
        <begin position="1"/>
        <end position="35"/>
    </location>
</feature>
<sequence>MHSTDRIDGSPRDEACANIDSHGTADNSSRSRAIRAATEERRAGVVPLYLIPQVAATEINRCGRTLREIHVVRTKCHYYIVTVIRTKQEAAGHD</sequence>
<reference evidence="3" key="1">
    <citation type="journal article" date="2012" name="J. Bacteriol.">
        <title>Complete genome sequence of the hydrogenotrophic, methanogenic archaeon Methanoculleus bourgensis strain MS2T, isolated from a sewage sludge digester.</title>
        <authorList>
            <person name="Maus I."/>
            <person name="Wibberg D."/>
            <person name="Stantscheff R."/>
            <person name="Eikmeyer F.G."/>
            <person name="Seffner A."/>
            <person name="Boelter J."/>
            <person name="Szczepanowski R."/>
            <person name="Blom J."/>
            <person name="Jaenicke S."/>
            <person name="Konig H."/>
            <person name="Puhler A."/>
            <person name="Schluter A."/>
        </authorList>
    </citation>
    <scope>NUCLEOTIDE SEQUENCE [LARGE SCALE GENOMIC DNA]</scope>
    <source>
        <strain evidence="3">ATCC 43281 / DSM 3045 / OCM 15 / MS2</strain>
    </source>
</reference>